<dbReference type="Proteomes" id="UP001055811">
    <property type="component" value="Linkage Group LG06"/>
</dbReference>
<evidence type="ECO:0000313" key="1">
    <source>
        <dbReference type="EMBL" id="KAI3721633.1"/>
    </source>
</evidence>
<reference evidence="1 2" key="2">
    <citation type="journal article" date="2022" name="Mol. Ecol. Resour.">
        <title>The genomes of chicory, endive, great burdock and yacon provide insights into Asteraceae paleo-polyploidization history and plant inulin production.</title>
        <authorList>
            <person name="Fan W."/>
            <person name="Wang S."/>
            <person name="Wang H."/>
            <person name="Wang A."/>
            <person name="Jiang F."/>
            <person name="Liu H."/>
            <person name="Zhao H."/>
            <person name="Xu D."/>
            <person name="Zhang Y."/>
        </authorList>
    </citation>
    <scope>NUCLEOTIDE SEQUENCE [LARGE SCALE GENOMIC DNA]</scope>
    <source>
        <strain evidence="2">cv. Punajuju</strain>
        <tissue evidence="1">Leaves</tissue>
    </source>
</reference>
<name>A0ACB9BHS6_CICIN</name>
<keyword evidence="2" id="KW-1185">Reference proteome</keyword>
<dbReference type="EMBL" id="CM042014">
    <property type="protein sequence ID" value="KAI3721633.1"/>
    <property type="molecule type" value="Genomic_DNA"/>
</dbReference>
<protein>
    <submittedName>
        <fullName evidence="1">Uncharacterized protein</fullName>
    </submittedName>
</protein>
<evidence type="ECO:0000313" key="2">
    <source>
        <dbReference type="Proteomes" id="UP001055811"/>
    </source>
</evidence>
<sequence>MYHFVFLRLYIHPKGLPHSSYYALNLAAPIELILQCYKFAMLRGTHPPKLLFAKTTTEAVLYPEFEGITDVNRLSLMKIASRFLLKSTDDNAPSNSLKRRSRNLRLGRDLTTEGKGPTNRLLLRSSSKRRLRFDKVKGRIP</sequence>
<comment type="caution">
    <text evidence="1">The sequence shown here is derived from an EMBL/GenBank/DDBJ whole genome shotgun (WGS) entry which is preliminary data.</text>
</comment>
<accession>A0ACB9BHS6</accession>
<organism evidence="1 2">
    <name type="scientific">Cichorium intybus</name>
    <name type="common">Chicory</name>
    <dbReference type="NCBI Taxonomy" id="13427"/>
    <lineage>
        <taxon>Eukaryota</taxon>
        <taxon>Viridiplantae</taxon>
        <taxon>Streptophyta</taxon>
        <taxon>Embryophyta</taxon>
        <taxon>Tracheophyta</taxon>
        <taxon>Spermatophyta</taxon>
        <taxon>Magnoliopsida</taxon>
        <taxon>eudicotyledons</taxon>
        <taxon>Gunneridae</taxon>
        <taxon>Pentapetalae</taxon>
        <taxon>asterids</taxon>
        <taxon>campanulids</taxon>
        <taxon>Asterales</taxon>
        <taxon>Asteraceae</taxon>
        <taxon>Cichorioideae</taxon>
        <taxon>Cichorieae</taxon>
        <taxon>Cichoriinae</taxon>
        <taxon>Cichorium</taxon>
    </lineage>
</organism>
<reference evidence="2" key="1">
    <citation type="journal article" date="2022" name="Mol. Ecol. Resour.">
        <title>The genomes of chicory, endive, great burdock and yacon provide insights into Asteraceae palaeo-polyploidization history and plant inulin production.</title>
        <authorList>
            <person name="Fan W."/>
            <person name="Wang S."/>
            <person name="Wang H."/>
            <person name="Wang A."/>
            <person name="Jiang F."/>
            <person name="Liu H."/>
            <person name="Zhao H."/>
            <person name="Xu D."/>
            <person name="Zhang Y."/>
        </authorList>
    </citation>
    <scope>NUCLEOTIDE SEQUENCE [LARGE SCALE GENOMIC DNA]</scope>
    <source>
        <strain evidence="2">cv. Punajuju</strain>
    </source>
</reference>
<proteinExistence type="predicted"/>
<gene>
    <name evidence="1" type="ORF">L2E82_32650</name>
</gene>